<sequence length="417" mass="42517">MSDADRGSRPRRVVALVGLGVRRTVGKARGGTSRRLLLSVSGVAVAIMVMVMVSGVALGLASQSAVQSEDVDYWVVPEGGNLDTIAVSTEGPQLGSTHELTERLRGDERVRYATPVLLQVVPVSSPGGDSLEYVLFVGVVAPEGSTPTVAGVSTAQLEPGDPYYANGSYDGRWTGEVVVNAGAAALLNASNGSAIAPARGAPEPLRVQAVSETDFRTGIGSTPVALVHLSELQAMTGATDADAADQLLVSTDDPAVRESLTELYPNTAVTTRTGIAARDASLSSLPFAMGVAALVVALLVGLLFTATMTGLEVTNDRTALATLAALGYSDRSLSVLVVVETVTVAALGGLVGVGLGAVGIAVTNAVAAATLGVPSIALFSPALLGYGLVVALFIGLLSAPYPIWLSRRSETLEVIRG</sequence>
<feature type="domain" description="ABC3 transporter permease C-terminal" evidence="7">
    <location>
        <begin position="292"/>
        <end position="410"/>
    </location>
</feature>
<gene>
    <name evidence="8" type="ORF">C469_13025</name>
</gene>
<dbReference type="STRING" id="1227482.C469_13025"/>
<dbReference type="GO" id="GO:0005886">
    <property type="term" value="C:plasma membrane"/>
    <property type="evidence" value="ECO:0007669"/>
    <property type="project" value="UniProtKB-SubCell"/>
</dbReference>
<keyword evidence="5 6" id="KW-0472">Membrane</keyword>
<keyword evidence="9" id="KW-1185">Reference proteome</keyword>
<evidence type="ECO:0000313" key="8">
    <source>
        <dbReference type="EMBL" id="EMA58582.1"/>
    </source>
</evidence>
<dbReference type="PANTHER" id="PTHR43738">
    <property type="entry name" value="ABC TRANSPORTER, MEMBRANE PROTEIN"/>
    <property type="match status" value="1"/>
</dbReference>
<dbReference type="EMBL" id="AOJG01000035">
    <property type="protein sequence ID" value="EMA58582.1"/>
    <property type="molecule type" value="Genomic_DNA"/>
</dbReference>
<accession>M0NKW8</accession>
<protein>
    <submittedName>
        <fullName evidence="8">ABC transporter permease</fullName>
    </submittedName>
</protein>
<feature type="transmembrane region" description="Helical" evidence="6">
    <location>
        <begin position="285"/>
        <end position="306"/>
    </location>
</feature>
<dbReference type="InterPro" id="IPR051125">
    <property type="entry name" value="ABC-4/HrtB_transporter"/>
</dbReference>
<keyword evidence="4 6" id="KW-1133">Transmembrane helix</keyword>
<evidence type="ECO:0000313" key="9">
    <source>
        <dbReference type="Proteomes" id="UP000011650"/>
    </source>
</evidence>
<evidence type="ECO:0000256" key="2">
    <source>
        <dbReference type="ARBA" id="ARBA00022475"/>
    </source>
</evidence>
<dbReference type="AlphaFoldDB" id="M0NKW8"/>
<dbReference type="InterPro" id="IPR003838">
    <property type="entry name" value="ABC3_permease_C"/>
</dbReference>
<evidence type="ECO:0000259" key="7">
    <source>
        <dbReference type="Pfam" id="PF02687"/>
    </source>
</evidence>
<dbReference type="Pfam" id="PF02687">
    <property type="entry name" value="FtsX"/>
    <property type="match status" value="1"/>
</dbReference>
<dbReference type="PATRIC" id="fig|1227482.3.peg.2633"/>
<proteinExistence type="predicted"/>
<keyword evidence="2" id="KW-1003">Cell membrane</keyword>
<reference evidence="8 9" key="1">
    <citation type="journal article" date="2014" name="PLoS Genet.">
        <title>Phylogenetically driven sequencing of extremely halophilic archaea reveals strategies for static and dynamic osmo-response.</title>
        <authorList>
            <person name="Becker E.A."/>
            <person name="Seitzer P.M."/>
            <person name="Tritt A."/>
            <person name="Larsen D."/>
            <person name="Krusor M."/>
            <person name="Yao A.I."/>
            <person name="Wu D."/>
            <person name="Madern D."/>
            <person name="Eisen J.A."/>
            <person name="Darling A.E."/>
            <person name="Facciotti M.T."/>
        </authorList>
    </citation>
    <scope>NUCLEOTIDE SEQUENCE [LARGE SCALE GENOMIC DNA]</scope>
    <source>
        <strain evidence="8 9">DSM 21995</strain>
    </source>
</reference>
<feature type="transmembrane region" description="Helical" evidence="6">
    <location>
        <begin position="383"/>
        <end position="404"/>
    </location>
</feature>
<comment type="subcellular location">
    <subcellularLocation>
        <location evidence="1">Cell membrane</location>
        <topology evidence="1">Multi-pass membrane protein</topology>
    </subcellularLocation>
</comment>
<dbReference type="PANTHER" id="PTHR43738:SF2">
    <property type="entry name" value="ABC TRANSPORTER PERMEASE"/>
    <property type="match status" value="1"/>
</dbReference>
<feature type="transmembrane region" description="Helical" evidence="6">
    <location>
        <begin position="36"/>
        <end position="61"/>
    </location>
</feature>
<dbReference type="Proteomes" id="UP000011650">
    <property type="component" value="Unassembled WGS sequence"/>
</dbReference>
<evidence type="ECO:0000256" key="1">
    <source>
        <dbReference type="ARBA" id="ARBA00004651"/>
    </source>
</evidence>
<dbReference type="RefSeq" id="WP_008007244.1">
    <property type="nucleotide sequence ID" value="NZ_AOJG01000035.1"/>
</dbReference>
<comment type="caution">
    <text evidence="8">The sequence shown here is derived from an EMBL/GenBank/DDBJ whole genome shotgun (WGS) entry which is preliminary data.</text>
</comment>
<keyword evidence="3 6" id="KW-0812">Transmembrane</keyword>
<feature type="transmembrane region" description="Helical" evidence="6">
    <location>
        <begin position="345"/>
        <end position="371"/>
    </location>
</feature>
<organism evidence="8 9">
    <name type="scientific">Halorubrum lipolyticum DSM 21995</name>
    <dbReference type="NCBI Taxonomy" id="1227482"/>
    <lineage>
        <taxon>Archaea</taxon>
        <taxon>Methanobacteriati</taxon>
        <taxon>Methanobacteriota</taxon>
        <taxon>Stenosarchaea group</taxon>
        <taxon>Halobacteria</taxon>
        <taxon>Halobacteriales</taxon>
        <taxon>Haloferacaceae</taxon>
        <taxon>Halorubrum</taxon>
    </lineage>
</organism>
<name>M0NKW8_9EURY</name>
<evidence type="ECO:0000256" key="4">
    <source>
        <dbReference type="ARBA" id="ARBA00022989"/>
    </source>
</evidence>
<dbReference type="OrthoDB" id="170372at2157"/>
<evidence type="ECO:0000256" key="6">
    <source>
        <dbReference type="SAM" id="Phobius"/>
    </source>
</evidence>
<evidence type="ECO:0000256" key="3">
    <source>
        <dbReference type="ARBA" id="ARBA00022692"/>
    </source>
</evidence>
<evidence type="ECO:0000256" key="5">
    <source>
        <dbReference type="ARBA" id="ARBA00023136"/>
    </source>
</evidence>